<accession>A0A7V2B138</accession>
<dbReference type="AlphaFoldDB" id="A0A7V2B138"/>
<evidence type="ECO:0000313" key="2">
    <source>
        <dbReference type="EMBL" id="HER96359.1"/>
    </source>
</evidence>
<protein>
    <submittedName>
        <fullName evidence="2">BON domain-containing protein</fullName>
    </submittedName>
</protein>
<sequence>MTLGHSPSPSHTASDHALALRLARVLEQIPACAIHVYVVEGHVTLCGRVASEDVLTQLLERVRTTPGVRSVKSSVHVLSTTPPISPLGI</sequence>
<organism evidence="2">
    <name type="scientific">Rhodothermus marinus</name>
    <name type="common">Rhodothermus obamensis</name>
    <dbReference type="NCBI Taxonomy" id="29549"/>
    <lineage>
        <taxon>Bacteria</taxon>
        <taxon>Pseudomonadati</taxon>
        <taxon>Rhodothermota</taxon>
        <taxon>Rhodothermia</taxon>
        <taxon>Rhodothermales</taxon>
        <taxon>Rhodothermaceae</taxon>
        <taxon>Rhodothermus</taxon>
    </lineage>
</organism>
<dbReference type="EMBL" id="DSGB01000005">
    <property type="protein sequence ID" value="HER96359.1"/>
    <property type="molecule type" value="Genomic_DNA"/>
</dbReference>
<evidence type="ECO:0000259" key="1">
    <source>
        <dbReference type="PROSITE" id="PS50914"/>
    </source>
</evidence>
<gene>
    <name evidence="2" type="ORF">ENO59_07565</name>
</gene>
<feature type="domain" description="BON" evidence="1">
    <location>
        <begin position="8"/>
        <end position="79"/>
    </location>
</feature>
<dbReference type="Pfam" id="PF04972">
    <property type="entry name" value="BON"/>
    <property type="match status" value="1"/>
</dbReference>
<proteinExistence type="predicted"/>
<reference evidence="2" key="1">
    <citation type="journal article" date="2020" name="mSystems">
        <title>Genome- and Community-Level Interaction Insights into Carbon Utilization and Element Cycling Functions of Hydrothermarchaeota in Hydrothermal Sediment.</title>
        <authorList>
            <person name="Zhou Z."/>
            <person name="Liu Y."/>
            <person name="Xu W."/>
            <person name="Pan J."/>
            <person name="Luo Z.H."/>
            <person name="Li M."/>
        </authorList>
    </citation>
    <scope>NUCLEOTIDE SEQUENCE [LARGE SCALE GENOMIC DNA]</scope>
    <source>
        <strain evidence="2">SpSt-143</strain>
    </source>
</reference>
<name>A0A7V2B138_RHOMR</name>
<comment type="caution">
    <text evidence="2">The sequence shown here is derived from an EMBL/GenBank/DDBJ whole genome shotgun (WGS) entry which is preliminary data.</text>
</comment>
<dbReference type="InterPro" id="IPR007055">
    <property type="entry name" value="BON_dom"/>
</dbReference>
<dbReference type="PROSITE" id="PS50914">
    <property type="entry name" value="BON"/>
    <property type="match status" value="1"/>
</dbReference>
<dbReference type="Gene3D" id="3.30.1340.30">
    <property type="match status" value="1"/>
</dbReference>